<feature type="transmembrane region" description="Helical" evidence="11">
    <location>
        <begin position="401"/>
        <end position="423"/>
    </location>
</feature>
<accession>A0A2M7X2Q6</accession>
<evidence type="ECO:0000256" key="11">
    <source>
        <dbReference type="SAM" id="Phobius"/>
    </source>
</evidence>
<evidence type="ECO:0000256" key="10">
    <source>
        <dbReference type="ARBA" id="ARBA00025753"/>
    </source>
</evidence>
<feature type="transmembrane region" description="Helical" evidence="11">
    <location>
        <begin position="141"/>
        <end position="161"/>
    </location>
</feature>
<evidence type="ECO:0000256" key="7">
    <source>
        <dbReference type="ARBA" id="ARBA00023065"/>
    </source>
</evidence>
<name>A0A2M7X2Q6_UNCKA</name>
<evidence type="ECO:0000256" key="6">
    <source>
        <dbReference type="ARBA" id="ARBA00023053"/>
    </source>
</evidence>
<dbReference type="GO" id="GO:0016020">
    <property type="term" value="C:membrane"/>
    <property type="evidence" value="ECO:0007669"/>
    <property type="project" value="UniProtKB-SubCell"/>
</dbReference>
<dbReference type="PANTHER" id="PTHR43269">
    <property type="entry name" value="SODIUM/PROTON ANTIPORTER 1-RELATED"/>
    <property type="match status" value="1"/>
</dbReference>
<feature type="transmembrane region" description="Helical" evidence="11">
    <location>
        <begin position="360"/>
        <end position="389"/>
    </location>
</feature>
<gene>
    <name evidence="13" type="ORF">CO179_02260</name>
</gene>
<evidence type="ECO:0000259" key="12">
    <source>
        <dbReference type="Pfam" id="PF03600"/>
    </source>
</evidence>
<evidence type="ECO:0000256" key="4">
    <source>
        <dbReference type="ARBA" id="ARBA00022692"/>
    </source>
</evidence>
<dbReference type="Proteomes" id="UP000231195">
    <property type="component" value="Unassembled WGS sequence"/>
</dbReference>
<keyword evidence="5 11" id="KW-1133">Transmembrane helix</keyword>
<evidence type="ECO:0000256" key="5">
    <source>
        <dbReference type="ARBA" id="ARBA00022989"/>
    </source>
</evidence>
<feature type="domain" description="Citrate transporter-like" evidence="12">
    <location>
        <begin position="16"/>
        <end position="369"/>
    </location>
</feature>
<keyword evidence="9" id="KW-0739">Sodium transport</keyword>
<dbReference type="InterPro" id="IPR004680">
    <property type="entry name" value="Cit_transptr-like_dom"/>
</dbReference>
<feature type="transmembrane region" description="Helical" evidence="11">
    <location>
        <begin position="62"/>
        <end position="84"/>
    </location>
</feature>
<evidence type="ECO:0000256" key="9">
    <source>
        <dbReference type="ARBA" id="ARBA00023201"/>
    </source>
</evidence>
<dbReference type="InterPro" id="IPR045016">
    <property type="entry name" value="NhaD-like"/>
</dbReference>
<dbReference type="Pfam" id="PF03600">
    <property type="entry name" value="CitMHS"/>
    <property type="match status" value="1"/>
</dbReference>
<proteinExistence type="inferred from homology"/>
<dbReference type="EMBL" id="PFWZ01000081">
    <property type="protein sequence ID" value="PJA40456.1"/>
    <property type="molecule type" value="Genomic_DNA"/>
</dbReference>
<comment type="similarity">
    <text evidence="10">Belongs to the NhaD Na(+)/H(+) (TC 2.A.62) antiporter family.</text>
</comment>
<dbReference type="GO" id="GO:0006814">
    <property type="term" value="P:sodium ion transport"/>
    <property type="evidence" value="ECO:0007669"/>
    <property type="project" value="UniProtKB-KW"/>
</dbReference>
<keyword evidence="2" id="KW-0813">Transport</keyword>
<feature type="transmembrane region" description="Helical" evidence="11">
    <location>
        <begin position="181"/>
        <end position="203"/>
    </location>
</feature>
<reference evidence="14" key="1">
    <citation type="submission" date="2017-09" db="EMBL/GenBank/DDBJ databases">
        <title>Depth-based differentiation of microbial function through sediment-hosted aquifers and enrichment of novel symbionts in the deep terrestrial subsurface.</title>
        <authorList>
            <person name="Probst A.J."/>
            <person name="Ladd B."/>
            <person name="Jarett J.K."/>
            <person name="Geller-Mcgrath D.E."/>
            <person name="Sieber C.M.K."/>
            <person name="Emerson J.B."/>
            <person name="Anantharaman K."/>
            <person name="Thomas B.C."/>
            <person name="Malmstrom R."/>
            <person name="Stieglmeier M."/>
            <person name="Klingl A."/>
            <person name="Woyke T."/>
            <person name="Ryan C.M."/>
            <person name="Banfield J.F."/>
        </authorList>
    </citation>
    <scope>NUCLEOTIDE SEQUENCE [LARGE SCALE GENOMIC DNA]</scope>
</reference>
<comment type="caution">
    <text evidence="13">The sequence shown here is derived from an EMBL/GenBank/DDBJ whole genome shotgun (WGS) entry which is preliminary data.</text>
</comment>
<feature type="transmembrane region" description="Helical" evidence="11">
    <location>
        <begin position="327"/>
        <end position="348"/>
    </location>
</feature>
<comment type="subcellular location">
    <subcellularLocation>
        <location evidence="1">Membrane</location>
        <topology evidence="1">Multi-pass membrane protein</topology>
    </subcellularLocation>
</comment>
<keyword evidence="4 11" id="KW-0812">Transmembrane</keyword>
<keyword evidence="7" id="KW-0406">Ion transport</keyword>
<evidence type="ECO:0000256" key="8">
    <source>
        <dbReference type="ARBA" id="ARBA00023136"/>
    </source>
</evidence>
<dbReference type="NCBIfam" id="NF038006">
    <property type="entry name" value="NhaD_1"/>
    <property type="match status" value="1"/>
</dbReference>
<dbReference type="GO" id="GO:0015297">
    <property type="term" value="F:antiporter activity"/>
    <property type="evidence" value="ECO:0007669"/>
    <property type="project" value="UniProtKB-KW"/>
</dbReference>
<keyword evidence="6" id="KW-0915">Sodium</keyword>
<feature type="transmembrane region" description="Helical" evidence="11">
    <location>
        <begin position="104"/>
        <end position="129"/>
    </location>
</feature>
<organism evidence="13 14">
    <name type="scientific">candidate division WWE3 bacterium CG_4_9_14_3_um_filter_39_7</name>
    <dbReference type="NCBI Taxonomy" id="1975080"/>
    <lineage>
        <taxon>Bacteria</taxon>
        <taxon>Katanobacteria</taxon>
    </lineage>
</organism>
<feature type="transmembrane region" description="Helical" evidence="11">
    <location>
        <begin position="248"/>
        <end position="268"/>
    </location>
</feature>
<keyword evidence="3" id="KW-0050">Antiport</keyword>
<protein>
    <recommendedName>
        <fullName evidence="12">Citrate transporter-like domain-containing protein</fullName>
    </recommendedName>
</protein>
<feature type="transmembrane region" description="Helical" evidence="11">
    <location>
        <begin position="289"/>
        <end position="307"/>
    </location>
</feature>
<evidence type="ECO:0000256" key="2">
    <source>
        <dbReference type="ARBA" id="ARBA00022448"/>
    </source>
</evidence>
<evidence type="ECO:0000256" key="3">
    <source>
        <dbReference type="ARBA" id="ARBA00022449"/>
    </source>
</evidence>
<evidence type="ECO:0000313" key="13">
    <source>
        <dbReference type="EMBL" id="PJA40456.1"/>
    </source>
</evidence>
<sequence length="425" mass="45975">MTVLQIIATTIFIGGYILISLEHEFKLNKAAIALAIGGFLWLLVALFGHIEGIDHILTETSAEIFEIVMFLLSAMSLVEILVHYRLFDIVRGKIFEFGLSEQKQFLVVALLAFIFSGAIDNLTTTIVMIQIARKFFKGENLLRAGAMIVIAANAGGAFSPIGDVTTIMLWLAGKFDTLQLISQGFLPSLVLFGVAVTIMYRQITNSSYDATKEIVTTLRKSEKIIMALVFISFTLPIMMSFISLPPFLGLALGLGVVWIAVDLLKSVAPNETHLSASIEKFISQTDIPALKFFIGILLAVSALNSLGILELLSSTIFGHDPTVTRMIIGNSTLGMISAVLDNVPLTAITIKALHTSISELWVLLALTVGTGGSLLIIGSASGVIAMGLIEGLTSKKYFQIAFIPAFVGYVAAIATWLIQYLIFFS</sequence>
<dbReference type="PANTHER" id="PTHR43269:SF2">
    <property type="entry name" value="SODIUM_PROTON ANTIPORTER 1-RELATED"/>
    <property type="match status" value="1"/>
</dbReference>
<evidence type="ECO:0000256" key="1">
    <source>
        <dbReference type="ARBA" id="ARBA00004141"/>
    </source>
</evidence>
<evidence type="ECO:0000313" key="14">
    <source>
        <dbReference type="Proteomes" id="UP000231195"/>
    </source>
</evidence>
<feature type="transmembrane region" description="Helical" evidence="11">
    <location>
        <begin position="30"/>
        <end position="50"/>
    </location>
</feature>
<feature type="transmembrane region" description="Helical" evidence="11">
    <location>
        <begin position="224"/>
        <end position="242"/>
    </location>
</feature>
<dbReference type="AlphaFoldDB" id="A0A2M7X2Q6"/>
<keyword evidence="8 11" id="KW-0472">Membrane</keyword>